<dbReference type="GO" id="GO:0005524">
    <property type="term" value="F:ATP binding"/>
    <property type="evidence" value="ECO:0007669"/>
    <property type="project" value="InterPro"/>
</dbReference>
<dbReference type="InParanoid" id="K1PVN2"/>
<name>K1PVN2_MAGGI</name>
<evidence type="ECO:0000256" key="3">
    <source>
        <dbReference type="RuleBase" id="RU000418"/>
    </source>
</evidence>
<protein>
    <submittedName>
        <fullName evidence="4">60 kDa chaperonin 3</fullName>
    </submittedName>
</protein>
<comment type="similarity">
    <text evidence="1 3">Belongs to the chaperonin (HSP60) family.</text>
</comment>
<dbReference type="SUPFAM" id="SSF52029">
    <property type="entry name" value="GroEL apical domain-like"/>
    <property type="match status" value="1"/>
</dbReference>
<dbReference type="Gene3D" id="1.10.560.10">
    <property type="entry name" value="GroEL-like equatorial domain"/>
    <property type="match status" value="1"/>
</dbReference>
<evidence type="ECO:0000256" key="1">
    <source>
        <dbReference type="ARBA" id="ARBA00006607"/>
    </source>
</evidence>
<gene>
    <name evidence="4" type="ORF">CGI_10001753</name>
</gene>
<dbReference type="InterPro" id="IPR002423">
    <property type="entry name" value="Cpn60/GroEL/TCP-1"/>
</dbReference>
<dbReference type="GO" id="GO:0140662">
    <property type="term" value="F:ATP-dependent protein folding chaperone"/>
    <property type="evidence" value="ECO:0007669"/>
    <property type="project" value="InterPro"/>
</dbReference>
<dbReference type="GO" id="GO:0042026">
    <property type="term" value="P:protein refolding"/>
    <property type="evidence" value="ECO:0007669"/>
    <property type="project" value="InterPro"/>
</dbReference>
<dbReference type="Gene3D" id="3.50.7.10">
    <property type="entry name" value="GroEL"/>
    <property type="match status" value="1"/>
</dbReference>
<dbReference type="PRINTS" id="PR00298">
    <property type="entry name" value="CHAPERONIN60"/>
</dbReference>
<dbReference type="AlphaFoldDB" id="K1PVN2"/>
<dbReference type="PANTHER" id="PTHR45633">
    <property type="entry name" value="60 KDA HEAT SHOCK PROTEIN, MITOCHONDRIAL"/>
    <property type="match status" value="1"/>
</dbReference>
<dbReference type="InterPro" id="IPR001844">
    <property type="entry name" value="Cpn60/GroEL"/>
</dbReference>
<keyword evidence="2" id="KW-0143">Chaperone</keyword>
<dbReference type="SUPFAM" id="SSF48592">
    <property type="entry name" value="GroEL equatorial domain-like"/>
    <property type="match status" value="1"/>
</dbReference>
<evidence type="ECO:0000256" key="2">
    <source>
        <dbReference type="ARBA" id="ARBA00023186"/>
    </source>
</evidence>
<proteinExistence type="inferred from homology"/>
<accession>K1PVN2</accession>
<dbReference type="EMBL" id="JH817684">
    <property type="protein sequence ID" value="EKC28412.1"/>
    <property type="molecule type" value="Genomic_DNA"/>
</dbReference>
<sequence>MTDAKVLVVSKKISSIHELLPALQWAATTQSELLIIADDFDNEVVATLAINYISGVFKVMAVRAPGFGDRRASLLTDICIVTGATLIDEAKGLYLRQFSPEWLGGSDRVVVTKDDTTLIAGKQTEERKAIIEERIKVLLSQENEAKGEFDKKQIREQRAKLQGGIVTIRVGGHNEMEIQNRKRLVDDAVQTIKAALTDGIVAGGGTELLRARNSLLASKKHMNNTFLEQGISIVFDACRIPCEQIIKNSGFEAYEILHKIDKKGSGFDVTTGQVVDMMQQGLVSPAASEKQALICACSAAKVFIMTNAAIAPSDKMQDFE</sequence>
<dbReference type="InterPro" id="IPR027409">
    <property type="entry name" value="GroEL-like_apical_dom_sf"/>
</dbReference>
<dbReference type="FunFam" id="3.50.7.10:FF:000001">
    <property type="entry name" value="60 kDa chaperonin"/>
    <property type="match status" value="1"/>
</dbReference>
<evidence type="ECO:0000313" key="4">
    <source>
        <dbReference type="EMBL" id="EKC28412.1"/>
    </source>
</evidence>
<dbReference type="Pfam" id="PF00118">
    <property type="entry name" value="Cpn60_TCP1"/>
    <property type="match status" value="1"/>
</dbReference>
<dbReference type="InterPro" id="IPR027413">
    <property type="entry name" value="GROEL-like_equatorial_sf"/>
</dbReference>
<organism evidence="4">
    <name type="scientific">Magallana gigas</name>
    <name type="common">Pacific oyster</name>
    <name type="synonym">Crassostrea gigas</name>
    <dbReference type="NCBI Taxonomy" id="29159"/>
    <lineage>
        <taxon>Eukaryota</taxon>
        <taxon>Metazoa</taxon>
        <taxon>Spiralia</taxon>
        <taxon>Lophotrochozoa</taxon>
        <taxon>Mollusca</taxon>
        <taxon>Bivalvia</taxon>
        <taxon>Autobranchia</taxon>
        <taxon>Pteriomorphia</taxon>
        <taxon>Ostreida</taxon>
        <taxon>Ostreoidea</taxon>
        <taxon>Ostreidae</taxon>
        <taxon>Magallana</taxon>
    </lineage>
</organism>
<dbReference type="HOGENOM" id="CLU_016503_1_2_1"/>
<reference evidence="4" key="1">
    <citation type="journal article" date="2012" name="Nature">
        <title>The oyster genome reveals stress adaptation and complexity of shell formation.</title>
        <authorList>
            <person name="Zhang G."/>
            <person name="Fang X."/>
            <person name="Guo X."/>
            <person name="Li L."/>
            <person name="Luo R."/>
            <person name="Xu F."/>
            <person name="Yang P."/>
            <person name="Zhang L."/>
            <person name="Wang X."/>
            <person name="Qi H."/>
            <person name="Xiong Z."/>
            <person name="Que H."/>
            <person name="Xie Y."/>
            <person name="Holland P.W."/>
            <person name="Paps J."/>
            <person name="Zhu Y."/>
            <person name="Wu F."/>
            <person name="Chen Y."/>
            <person name="Wang J."/>
            <person name="Peng C."/>
            <person name="Meng J."/>
            <person name="Yang L."/>
            <person name="Liu J."/>
            <person name="Wen B."/>
            <person name="Zhang N."/>
            <person name="Huang Z."/>
            <person name="Zhu Q."/>
            <person name="Feng Y."/>
            <person name="Mount A."/>
            <person name="Hedgecock D."/>
            <person name="Xu Z."/>
            <person name="Liu Y."/>
            <person name="Domazet-Loso T."/>
            <person name="Du Y."/>
            <person name="Sun X."/>
            <person name="Zhang S."/>
            <person name="Liu B."/>
            <person name="Cheng P."/>
            <person name="Jiang X."/>
            <person name="Li J."/>
            <person name="Fan D."/>
            <person name="Wang W."/>
            <person name="Fu W."/>
            <person name="Wang T."/>
            <person name="Wang B."/>
            <person name="Zhang J."/>
            <person name="Peng Z."/>
            <person name="Li Y."/>
            <person name="Li N."/>
            <person name="Wang J."/>
            <person name="Chen M."/>
            <person name="He Y."/>
            <person name="Tan F."/>
            <person name="Song X."/>
            <person name="Zheng Q."/>
            <person name="Huang R."/>
            <person name="Yang H."/>
            <person name="Du X."/>
            <person name="Chen L."/>
            <person name="Yang M."/>
            <person name="Gaffney P.M."/>
            <person name="Wang S."/>
            <person name="Luo L."/>
            <person name="She Z."/>
            <person name="Ming Y."/>
            <person name="Huang W."/>
            <person name="Zhang S."/>
            <person name="Huang B."/>
            <person name="Zhang Y."/>
            <person name="Qu T."/>
            <person name="Ni P."/>
            <person name="Miao G."/>
            <person name="Wang J."/>
            <person name="Wang Q."/>
            <person name="Steinberg C.E."/>
            <person name="Wang H."/>
            <person name="Li N."/>
            <person name="Qian L."/>
            <person name="Zhang G."/>
            <person name="Li Y."/>
            <person name="Yang H."/>
            <person name="Liu X."/>
            <person name="Wang J."/>
            <person name="Yin Y."/>
            <person name="Wang J."/>
        </authorList>
    </citation>
    <scope>NUCLEOTIDE SEQUENCE [LARGE SCALE GENOMIC DNA]</scope>
    <source>
        <strain evidence="4">05x7-T-G4-1.051#20</strain>
    </source>
</reference>